<accession>A0ACC0WHF9</accession>
<protein>
    <submittedName>
        <fullName evidence="1">Uncharacterized protein</fullName>
    </submittedName>
</protein>
<dbReference type="Proteomes" id="UP001163321">
    <property type="component" value="Chromosome 13"/>
</dbReference>
<evidence type="ECO:0000313" key="1">
    <source>
        <dbReference type="EMBL" id="KAI9918090.1"/>
    </source>
</evidence>
<proteinExistence type="predicted"/>
<evidence type="ECO:0000313" key="2">
    <source>
        <dbReference type="Proteomes" id="UP001163321"/>
    </source>
</evidence>
<gene>
    <name evidence="1" type="ORF">PsorP6_012607</name>
</gene>
<sequence length="257" mass="28691">MAELGYYDADLHDAIVQLTDLVDQLATAPRGVRPEVTTPATRRSLPTKNMLARATVTFQDVTALTNAFQVALRQAPRDQVRAYRETFHAHCVRVDALARDLEWAKAEHERRGLFGTPHATSTLPCARRGPHDVVGLKKVLEKTVDVQSKTEQSLTTTATMVNESKAMAAATAQALHRQRDHLVEITDAVTKVETRLERADKWMRAFAWRMATDRVLRLCTLWVMLGLAAIVAYKAVHPNETIVDVPDEIPRPAPTAR</sequence>
<keyword evidence="2" id="KW-1185">Reference proteome</keyword>
<dbReference type="EMBL" id="CM047592">
    <property type="protein sequence ID" value="KAI9918090.1"/>
    <property type="molecule type" value="Genomic_DNA"/>
</dbReference>
<comment type="caution">
    <text evidence="1">The sequence shown here is derived from an EMBL/GenBank/DDBJ whole genome shotgun (WGS) entry which is preliminary data.</text>
</comment>
<organism evidence="1 2">
    <name type="scientific">Peronosclerospora sorghi</name>
    <dbReference type="NCBI Taxonomy" id="230839"/>
    <lineage>
        <taxon>Eukaryota</taxon>
        <taxon>Sar</taxon>
        <taxon>Stramenopiles</taxon>
        <taxon>Oomycota</taxon>
        <taxon>Peronosporomycetes</taxon>
        <taxon>Peronosporales</taxon>
        <taxon>Peronosporaceae</taxon>
        <taxon>Peronosclerospora</taxon>
    </lineage>
</organism>
<name>A0ACC0WHF9_9STRA</name>
<reference evidence="1 2" key="1">
    <citation type="journal article" date="2022" name="bioRxiv">
        <title>The genome of the oomycete Peronosclerospora sorghi, a cosmopolitan pathogen of maize and sorghum, is inflated with dispersed pseudogenes.</title>
        <authorList>
            <person name="Fletcher K."/>
            <person name="Martin F."/>
            <person name="Isakeit T."/>
            <person name="Cavanaugh K."/>
            <person name="Magill C."/>
            <person name="Michelmore R."/>
        </authorList>
    </citation>
    <scope>NUCLEOTIDE SEQUENCE [LARGE SCALE GENOMIC DNA]</scope>
    <source>
        <strain evidence="1">P6</strain>
    </source>
</reference>